<dbReference type="AlphaFoldDB" id="A0A9P4TW01"/>
<dbReference type="InterPro" id="IPR002347">
    <property type="entry name" value="SDR_fam"/>
</dbReference>
<dbReference type="InterPro" id="IPR052184">
    <property type="entry name" value="SDR_enzymes"/>
</dbReference>
<gene>
    <name evidence="1" type="ORF">EJ08DRAFT_617219</name>
</gene>
<dbReference type="SUPFAM" id="SSF51735">
    <property type="entry name" value="NAD(P)-binding Rossmann-fold domains"/>
    <property type="match status" value="1"/>
</dbReference>
<evidence type="ECO:0000313" key="1">
    <source>
        <dbReference type="EMBL" id="KAF2425547.1"/>
    </source>
</evidence>
<dbReference type="OrthoDB" id="7289984at2759"/>
<comment type="caution">
    <text evidence="1">The sequence shown here is derived from an EMBL/GenBank/DDBJ whole genome shotgun (WGS) entry which is preliminary data.</text>
</comment>
<dbReference type="PANTHER" id="PTHR45458">
    <property type="entry name" value="SHORT-CHAIN DEHYDROGENASE/REDUCTASE SDR"/>
    <property type="match status" value="1"/>
</dbReference>
<sequence>MPSYVIIGVSRSLGWEFMNTISSDPNNTVIGLVRDKTATEKKVSEELKGRSNITILEADLTNYNALKKAASETAAIIDGKLDYLIANAALIGQYDAYDVIGDLGADPDELTEQFHLAMNTNVLSNVYLYNLFTPQILEGNVKKVVFFTSGIGDMDWVNKYDLYSSSLYSTTKAAMNMLNAKFTAQYKKDGVLFLSIYPGMVDVGHFDPNSVTPKQQTAVGYLMEKSKDYAPDFKDADSPPDAVKAVLSVVKKSSIDNGDGGAFLSHYGNKQ</sequence>
<protein>
    <submittedName>
        <fullName evidence="1">NAD(P)-binding protein</fullName>
    </submittedName>
</protein>
<dbReference type="EMBL" id="MU007069">
    <property type="protein sequence ID" value="KAF2425547.1"/>
    <property type="molecule type" value="Genomic_DNA"/>
</dbReference>
<accession>A0A9P4TW01</accession>
<keyword evidence="2" id="KW-1185">Reference proteome</keyword>
<organism evidence="1 2">
    <name type="scientific">Tothia fuscella</name>
    <dbReference type="NCBI Taxonomy" id="1048955"/>
    <lineage>
        <taxon>Eukaryota</taxon>
        <taxon>Fungi</taxon>
        <taxon>Dikarya</taxon>
        <taxon>Ascomycota</taxon>
        <taxon>Pezizomycotina</taxon>
        <taxon>Dothideomycetes</taxon>
        <taxon>Pleosporomycetidae</taxon>
        <taxon>Venturiales</taxon>
        <taxon>Cylindrosympodiaceae</taxon>
        <taxon>Tothia</taxon>
    </lineage>
</organism>
<proteinExistence type="predicted"/>
<dbReference type="Proteomes" id="UP000800235">
    <property type="component" value="Unassembled WGS sequence"/>
</dbReference>
<dbReference type="InterPro" id="IPR036291">
    <property type="entry name" value="NAD(P)-bd_dom_sf"/>
</dbReference>
<dbReference type="PANTHER" id="PTHR45458:SF3">
    <property type="entry name" value="CHAIN DEHYDROGENASE (ATSC), PUTATIVE-RELATED"/>
    <property type="match status" value="1"/>
</dbReference>
<reference evidence="1" key="1">
    <citation type="journal article" date="2020" name="Stud. Mycol.">
        <title>101 Dothideomycetes genomes: a test case for predicting lifestyles and emergence of pathogens.</title>
        <authorList>
            <person name="Haridas S."/>
            <person name="Albert R."/>
            <person name="Binder M."/>
            <person name="Bloem J."/>
            <person name="Labutti K."/>
            <person name="Salamov A."/>
            <person name="Andreopoulos B."/>
            <person name="Baker S."/>
            <person name="Barry K."/>
            <person name="Bills G."/>
            <person name="Bluhm B."/>
            <person name="Cannon C."/>
            <person name="Castanera R."/>
            <person name="Culley D."/>
            <person name="Daum C."/>
            <person name="Ezra D."/>
            <person name="Gonzalez J."/>
            <person name="Henrissat B."/>
            <person name="Kuo A."/>
            <person name="Liang C."/>
            <person name="Lipzen A."/>
            <person name="Lutzoni F."/>
            <person name="Magnuson J."/>
            <person name="Mondo S."/>
            <person name="Nolan M."/>
            <person name="Ohm R."/>
            <person name="Pangilinan J."/>
            <person name="Park H.-J."/>
            <person name="Ramirez L."/>
            <person name="Alfaro M."/>
            <person name="Sun H."/>
            <person name="Tritt A."/>
            <person name="Yoshinaga Y."/>
            <person name="Zwiers L.-H."/>
            <person name="Turgeon B."/>
            <person name="Goodwin S."/>
            <person name="Spatafora J."/>
            <person name="Crous P."/>
            <person name="Grigoriev I."/>
        </authorList>
    </citation>
    <scope>NUCLEOTIDE SEQUENCE</scope>
    <source>
        <strain evidence="1">CBS 130266</strain>
    </source>
</reference>
<dbReference type="Gene3D" id="3.40.50.720">
    <property type="entry name" value="NAD(P)-binding Rossmann-like Domain"/>
    <property type="match status" value="1"/>
</dbReference>
<dbReference type="Pfam" id="PF00106">
    <property type="entry name" value="adh_short"/>
    <property type="match status" value="1"/>
</dbReference>
<name>A0A9P4TW01_9PEZI</name>
<evidence type="ECO:0000313" key="2">
    <source>
        <dbReference type="Proteomes" id="UP000800235"/>
    </source>
</evidence>
<dbReference type="GO" id="GO:0016616">
    <property type="term" value="F:oxidoreductase activity, acting on the CH-OH group of donors, NAD or NADP as acceptor"/>
    <property type="evidence" value="ECO:0007669"/>
    <property type="project" value="TreeGrafter"/>
</dbReference>